<evidence type="ECO:0000259" key="3">
    <source>
        <dbReference type="PROSITE" id="PS51371"/>
    </source>
</evidence>
<dbReference type="InterPro" id="IPR046342">
    <property type="entry name" value="CBS_dom_sf"/>
</dbReference>
<dbReference type="EMBL" id="CP034235">
    <property type="protein sequence ID" value="QGQ96390.1"/>
    <property type="molecule type" value="Genomic_DNA"/>
</dbReference>
<evidence type="ECO:0000256" key="1">
    <source>
        <dbReference type="ARBA" id="ARBA00023122"/>
    </source>
</evidence>
<dbReference type="AlphaFoldDB" id="A0A6B8RJF5"/>
<reference evidence="5" key="1">
    <citation type="submission" date="2018-11" db="EMBL/GenBank/DDBJ databases">
        <title>Complete genome sequence of Paenibacillus sp. ML311-T8.</title>
        <authorList>
            <person name="Nam Y.-D."/>
            <person name="Kang J."/>
            <person name="Chung W.-H."/>
            <person name="Park Y.S."/>
        </authorList>
    </citation>
    <scope>NUCLEOTIDE SEQUENCE [LARGE SCALE GENOMIC DNA]</scope>
    <source>
        <strain evidence="5">ML311-T8</strain>
    </source>
</reference>
<dbReference type="Gene3D" id="3.30.310.100">
    <property type="entry name" value="YugN-like"/>
    <property type="match status" value="1"/>
</dbReference>
<dbReference type="RefSeq" id="WP_155701427.1">
    <property type="nucleotide sequence ID" value="NZ_CP034235.1"/>
</dbReference>
<name>A0A6B8RJF5_9BACL</name>
<sequence>MIIEDVEVKGLVSELAYLDEVTTKLGFVRWQWEYTRATYDFKIEEKADNADYYLRVNTRSTQGRLESPYAILIIEDAYIGKATFPHGLDYDSPIPEHILKLCRHKLFELQRELSDAKLVKEIMTKDFITATLQDSLHDIATKMKDHNIGFIPVVEGRILLGVITDRDLAIRGYAEHQDEAVTVEKVLSKDVRTILPTETVEVAAQIMAKEQIRRLPVVLNGELLGIVTLGDMATHKGYEITVGEALAQISLPL</sequence>
<dbReference type="Pfam" id="PF08868">
    <property type="entry name" value="YugN"/>
    <property type="match status" value="1"/>
</dbReference>
<dbReference type="PROSITE" id="PS51371">
    <property type="entry name" value="CBS"/>
    <property type="match status" value="2"/>
</dbReference>
<feature type="domain" description="CBS" evidence="3">
    <location>
        <begin position="123"/>
        <end position="179"/>
    </location>
</feature>
<dbReference type="Pfam" id="PF00571">
    <property type="entry name" value="CBS"/>
    <property type="match status" value="2"/>
</dbReference>
<dbReference type="KEGG" id="ppsc:EHS13_16610"/>
<accession>A0A6B8RJF5</accession>
<feature type="domain" description="CBS" evidence="3">
    <location>
        <begin position="187"/>
        <end position="242"/>
    </location>
</feature>
<keyword evidence="1 2" id="KW-0129">CBS domain</keyword>
<dbReference type="CDD" id="cd04622">
    <property type="entry name" value="CBS_pair_HRP1_like"/>
    <property type="match status" value="1"/>
</dbReference>
<dbReference type="InterPro" id="IPR000644">
    <property type="entry name" value="CBS_dom"/>
</dbReference>
<gene>
    <name evidence="4" type="ORF">EHS13_16610</name>
</gene>
<keyword evidence="5" id="KW-1185">Reference proteome</keyword>
<dbReference type="PANTHER" id="PTHR43080">
    <property type="entry name" value="CBS DOMAIN-CONTAINING PROTEIN CBSX3, MITOCHONDRIAL"/>
    <property type="match status" value="1"/>
</dbReference>
<evidence type="ECO:0000313" key="4">
    <source>
        <dbReference type="EMBL" id="QGQ96390.1"/>
    </source>
</evidence>
<dbReference type="InterPro" id="IPR051257">
    <property type="entry name" value="Diverse_CBS-Domain"/>
</dbReference>
<dbReference type="OrthoDB" id="9802114at2"/>
<dbReference type="SUPFAM" id="SSF160755">
    <property type="entry name" value="YugN-like"/>
    <property type="match status" value="1"/>
</dbReference>
<proteinExistence type="predicted"/>
<organism evidence="4 5">
    <name type="scientific">Paenibacillus psychroresistens</name>
    <dbReference type="NCBI Taxonomy" id="1778678"/>
    <lineage>
        <taxon>Bacteria</taxon>
        <taxon>Bacillati</taxon>
        <taxon>Bacillota</taxon>
        <taxon>Bacilli</taxon>
        <taxon>Bacillales</taxon>
        <taxon>Paenibacillaceae</taxon>
        <taxon>Paenibacillus</taxon>
    </lineage>
</organism>
<dbReference type="PANTHER" id="PTHR43080:SF2">
    <property type="entry name" value="CBS DOMAIN-CONTAINING PROTEIN"/>
    <property type="match status" value="1"/>
</dbReference>
<dbReference type="SUPFAM" id="SSF54631">
    <property type="entry name" value="CBS-domain pair"/>
    <property type="match status" value="1"/>
</dbReference>
<dbReference type="InterPro" id="IPR036491">
    <property type="entry name" value="YugN-like_sf"/>
</dbReference>
<dbReference type="InterPro" id="IPR014967">
    <property type="entry name" value="Uncharacterised_YugN-like"/>
</dbReference>
<dbReference type="SMART" id="SM00116">
    <property type="entry name" value="CBS"/>
    <property type="match status" value="2"/>
</dbReference>
<dbReference type="Proteomes" id="UP000426246">
    <property type="component" value="Chromosome"/>
</dbReference>
<evidence type="ECO:0000256" key="2">
    <source>
        <dbReference type="PROSITE-ProRule" id="PRU00703"/>
    </source>
</evidence>
<protein>
    <submittedName>
        <fullName evidence="4">CBS domain-containing protein</fullName>
    </submittedName>
</protein>
<evidence type="ECO:0000313" key="5">
    <source>
        <dbReference type="Proteomes" id="UP000426246"/>
    </source>
</evidence>
<dbReference type="Gene3D" id="3.10.580.10">
    <property type="entry name" value="CBS-domain"/>
    <property type="match status" value="1"/>
</dbReference>